<dbReference type="RefSeq" id="XP_035902846.1">
    <property type="nucleotide sequence ID" value="XM_036046953.1"/>
</dbReference>
<evidence type="ECO:0000313" key="2">
    <source>
        <dbReference type="Proteomes" id="UP000076408"/>
    </source>
</evidence>
<dbReference type="Proteomes" id="UP000076408">
    <property type="component" value="Unassembled WGS sequence"/>
</dbReference>
<dbReference type="KEGG" id="aste:118507838"/>
<sequence length="111" mass="12351">MPSAEPADCSSEARECANENGDYSTEMITDGALMSHESPDPDRHLIPGDRIEHDEEIDLPTVREFTQNDTINKFLLNSFLQRINDSTEPEGYREAGAASSAAEEQEQDFDS</sequence>
<dbReference type="EnsemblMetazoa" id="ASTEI06977-RA">
    <property type="protein sequence ID" value="ASTEI06977-PA"/>
    <property type="gene ID" value="ASTEI06977"/>
</dbReference>
<dbReference type="OrthoDB" id="7736280at2759"/>
<protein>
    <submittedName>
        <fullName evidence="1">Uncharacterized protein</fullName>
    </submittedName>
</protein>
<proteinExistence type="predicted"/>
<organism evidence="1 2">
    <name type="scientific">Anopheles stephensi</name>
    <name type="common">Indo-Pakistan malaria mosquito</name>
    <dbReference type="NCBI Taxonomy" id="30069"/>
    <lineage>
        <taxon>Eukaryota</taxon>
        <taxon>Metazoa</taxon>
        <taxon>Ecdysozoa</taxon>
        <taxon>Arthropoda</taxon>
        <taxon>Hexapoda</taxon>
        <taxon>Insecta</taxon>
        <taxon>Pterygota</taxon>
        <taxon>Neoptera</taxon>
        <taxon>Endopterygota</taxon>
        <taxon>Diptera</taxon>
        <taxon>Nematocera</taxon>
        <taxon>Culicoidea</taxon>
        <taxon>Culicidae</taxon>
        <taxon>Anophelinae</taxon>
        <taxon>Anopheles</taxon>
    </lineage>
</organism>
<name>A0A182YEU1_ANOST</name>
<dbReference type="VEuPathDB" id="VectorBase:ASTEI20_032251"/>
<dbReference type="VEuPathDB" id="VectorBase:ASTEI06977"/>
<evidence type="ECO:0000313" key="1">
    <source>
        <dbReference type="EnsemblMetazoa" id="ASTEI06977-PA"/>
    </source>
</evidence>
<dbReference type="GeneID" id="118507838"/>
<dbReference type="OMA" id="RECANEN"/>
<dbReference type="AlphaFoldDB" id="A0A182YEU1"/>
<accession>A0A182YEU1</accession>
<reference evidence="1" key="2">
    <citation type="submission" date="2020-05" db="UniProtKB">
        <authorList>
            <consortium name="EnsemblMetazoa"/>
        </authorList>
    </citation>
    <scope>IDENTIFICATION</scope>
    <source>
        <strain evidence="1">Indian</strain>
    </source>
</reference>
<keyword evidence="2" id="KW-1185">Reference proteome</keyword>
<reference evidence="2" key="1">
    <citation type="journal article" date="2014" name="Genome Biol.">
        <title>Genome analysis of a major urban malaria vector mosquito, Anopheles stephensi.</title>
        <authorList>
            <person name="Jiang X."/>
            <person name="Peery A."/>
            <person name="Hall A.B."/>
            <person name="Sharma A."/>
            <person name="Chen X.G."/>
            <person name="Waterhouse R.M."/>
            <person name="Komissarov A."/>
            <person name="Riehle M.M."/>
            <person name="Shouche Y."/>
            <person name="Sharakhova M.V."/>
            <person name="Lawson D."/>
            <person name="Pakpour N."/>
            <person name="Arensburger P."/>
            <person name="Davidson V.L."/>
            <person name="Eiglmeier K."/>
            <person name="Emrich S."/>
            <person name="George P."/>
            <person name="Kennedy R.C."/>
            <person name="Mane S.P."/>
            <person name="Maslen G."/>
            <person name="Oringanje C."/>
            <person name="Qi Y."/>
            <person name="Settlage R."/>
            <person name="Tojo M."/>
            <person name="Tubio J.M."/>
            <person name="Unger M.F."/>
            <person name="Wang B."/>
            <person name="Vernick K.D."/>
            <person name="Ribeiro J.M."/>
            <person name="James A.A."/>
            <person name="Michel K."/>
            <person name="Riehle M.A."/>
            <person name="Luckhart S."/>
            <person name="Sharakhov I.V."/>
            <person name="Tu Z."/>
        </authorList>
    </citation>
    <scope>NUCLEOTIDE SEQUENCE [LARGE SCALE GENOMIC DNA]</scope>
    <source>
        <strain evidence="2">Indian</strain>
    </source>
</reference>
<dbReference type="VEuPathDB" id="VectorBase:ASTE002846"/>